<protein>
    <submittedName>
        <fullName evidence="2">Uncharacterized protein</fullName>
    </submittedName>
</protein>
<feature type="compositionally biased region" description="Basic and acidic residues" evidence="1">
    <location>
        <begin position="27"/>
        <end position="36"/>
    </location>
</feature>
<dbReference type="Proteomes" id="UP001180531">
    <property type="component" value="Unassembled WGS sequence"/>
</dbReference>
<feature type="compositionally biased region" description="Basic residues" evidence="1">
    <location>
        <begin position="37"/>
        <end position="51"/>
    </location>
</feature>
<dbReference type="RefSeq" id="WP_311614775.1">
    <property type="nucleotide sequence ID" value="NZ_JAVRFI010000027.1"/>
</dbReference>
<dbReference type="EMBL" id="JAVRFI010000027">
    <property type="protein sequence ID" value="MDT0453157.1"/>
    <property type="molecule type" value="Genomic_DNA"/>
</dbReference>
<proteinExistence type="predicted"/>
<keyword evidence="3" id="KW-1185">Reference proteome</keyword>
<gene>
    <name evidence="2" type="ORF">RM609_29355</name>
</gene>
<evidence type="ECO:0000256" key="1">
    <source>
        <dbReference type="SAM" id="MobiDB-lite"/>
    </source>
</evidence>
<feature type="region of interest" description="Disordered" evidence="1">
    <location>
        <begin position="1"/>
        <end position="65"/>
    </location>
</feature>
<sequence>MPPDDVTCEKADAEAAWEPAPAQPGPEDDHDREAGRRRGLFRRRPCPRGKPKAITCAGIAPDHPA</sequence>
<comment type="caution">
    <text evidence="2">The sequence shown here is derived from an EMBL/GenBank/DDBJ whole genome shotgun (WGS) entry which is preliminary data.</text>
</comment>
<reference evidence="2" key="1">
    <citation type="submission" date="2024-05" db="EMBL/GenBank/DDBJ databases">
        <title>30 novel species of actinomycetes from the DSMZ collection.</title>
        <authorList>
            <person name="Nouioui I."/>
        </authorList>
    </citation>
    <scope>NUCLEOTIDE SEQUENCE</scope>
    <source>
        <strain evidence="2">DSM 40473</strain>
    </source>
</reference>
<organism evidence="2 3">
    <name type="scientific">Streptomyces hesseae</name>
    <dbReference type="NCBI Taxonomy" id="3075519"/>
    <lineage>
        <taxon>Bacteria</taxon>
        <taxon>Bacillati</taxon>
        <taxon>Actinomycetota</taxon>
        <taxon>Actinomycetes</taxon>
        <taxon>Kitasatosporales</taxon>
        <taxon>Streptomycetaceae</taxon>
        <taxon>Streptomyces</taxon>
    </lineage>
</organism>
<name>A0ABU2SWC5_9ACTN</name>
<evidence type="ECO:0000313" key="3">
    <source>
        <dbReference type="Proteomes" id="UP001180531"/>
    </source>
</evidence>
<evidence type="ECO:0000313" key="2">
    <source>
        <dbReference type="EMBL" id="MDT0453157.1"/>
    </source>
</evidence>
<accession>A0ABU2SWC5</accession>